<gene>
    <name evidence="2" type="primary">Cy228</name>
</gene>
<feature type="transmembrane region" description="Helical" evidence="1">
    <location>
        <begin position="213"/>
        <end position="232"/>
    </location>
</feature>
<reference evidence="2 3" key="1">
    <citation type="journal article" date="2016" name="BMC Genomics">
        <title>A novel strain of cynomolgus macaque cytomegalovirus: implications for host-virus co-evolution.</title>
        <authorList>
            <person name="Russell J.N."/>
            <person name="Marsh A.K."/>
            <person name="Willer D.O."/>
            <person name="Ambagala A.P."/>
            <person name="Dzamba M."/>
            <person name="Chan J.K."/>
            <person name="Pilon R."/>
            <person name="Fournier J."/>
            <person name="Brudno M."/>
            <person name="Antony J.M."/>
            <person name="Sandstrom P."/>
            <person name="Evans B.J."/>
            <person name="MacDonald K.S."/>
        </authorList>
    </citation>
    <scope>NUCLEOTIDE SEQUENCE [LARGE SCALE GENOMIC DNA]</scope>
    <source>
        <strain evidence="2">Mauritius</strain>
    </source>
</reference>
<dbReference type="Proteomes" id="UP000118435">
    <property type="component" value="Segment"/>
</dbReference>
<keyword evidence="1" id="KW-0812">Transmembrane</keyword>
<accession>A0A0K1H012</accession>
<keyword evidence="1" id="KW-0472">Membrane</keyword>
<feature type="transmembrane region" description="Helical" evidence="1">
    <location>
        <begin position="20"/>
        <end position="43"/>
    </location>
</feature>
<proteinExistence type="predicted"/>
<evidence type="ECO:0000256" key="1">
    <source>
        <dbReference type="SAM" id="Phobius"/>
    </source>
</evidence>
<sequence>MASKMMTKLTNHVIWLNRCIHVWSVYGWLAFQVSITVLVYGLVRCQQYLFDTCAQEPVRQIMMTSPALVFIQESYINRVIRKGSLWKNCGVALFCVIHIAFSHVWFSGCVATWTVIQSWIATFCLFILMIYVSDGSNWKPLIKRQVLSDMLCAGALAANCFVHSVTRPSVTLWWIAQTLYIVGTVGFMNAMCLQLSNVRQQQRSNERAMSISLLLYCIFHLVHYNNVIMWSFPWKAEDPWL</sequence>
<protein>
    <recommendedName>
        <fullName evidence="4">Rh197</fullName>
    </recommendedName>
</protein>
<evidence type="ECO:0000313" key="3">
    <source>
        <dbReference type="Proteomes" id="UP000118435"/>
    </source>
</evidence>
<name>A0A0K1H012_9BETA</name>
<feature type="transmembrane region" description="Helical" evidence="1">
    <location>
        <begin position="146"/>
        <end position="166"/>
    </location>
</feature>
<keyword evidence="1" id="KW-1133">Transmembrane helix</keyword>
<dbReference type="EMBL" id="KP796148">
    <property type="protein sequence ID" value="AKT72745.1"/>
    <property type="molecule type" value="Genomic_DNA"/>
</dbReference>
<feature type="transmembrane region" description="Helical" evidence="1">
    <location>
        <begin position="85"/>
        <end position="106"/>
    </location>
</feature>
<evidence type="ECO:0008006" key="4">
    <source>
        <dbReference type="Google" id="ProtNLM"/>
    </source>
</evidence>
<feature type="transmembrane region" description="Helical" evidence="1">
    <location>
        <begin position="112"/>
        <end position="134"/>
    </location>
</feature>
<feature type="transmembrane region" description="Helical" evidence="1">
    <location>
        <begin position="172"/>
        <end position="192"/>
    </location>
</feature>
<organism evidence="2 3">
    <name type="scientific">Cynomolgus macaque cytomegalovirus strain Mauritius</name>
    <dbReference type="NCBI Taxonomy" id="1690255"/>
    <lineage>
        <taxon>Viruses</taxon>
        <taxon>Duplodnaviria</taxon>
        <taxon>Heunggongvirae</taxon>
        <taxon>Peploviricota</taxon>
        <taxon>Herviviricetes</taxon>
        <taxon>Herpesvirales</taxon>
        <taxon>Orthoherpesviridae</taxon>
        <taxon>Betaherpesvirinae</taxon>
        <taxon>Cytomegalovirus</taxon>
        <taxon>Cytomegalovirus macacinebeta3</taxon>
    </lineage>
</organism>
<evidence type="ECO:0000313" key="2">
    <source>
        <dbReference type="EMBL" id="AKT72745.1"/>
    </source>
</evidence>